<dbReference type="GO" id="GO:0000287">
    <property type="term" value="F:magnesium ion binding"/>
    <property type="evidence" value="ECO:0007669"/>
    <property type="project" value="TreeGrafter"/>
</dbReference>
<accession>A0A1F6GRL6</accession>
<evidence type="ECO:0000313" key="13">
    <source>
        <dbReference type="EMBL" id="OGH00720.1"/>
    </source>
</evidence>
<dbReference type="InterPro" id="IPR011863">
    <property type="entry name" value="HSK-PSP"/>
</dbReference>
<dbReference type="Gene3D" id="3.40.50.1000">
    <property type="entry name" value="HAD superfamily/HAD-like"/>
    <property type="match status" value="1"/>
</dbReference>
<evidence type="ECO:0000256" key="4">
    <source>
        <dbReference type="ARBA" id="ARBA00022723"/>
    </source>
</evidence>
<reference evidence="13 14" key="1">
    <citation type="journal article" date="2016" name="Nat. Commun.">
        <title>Thousands of microbial genomes shed light on interconnected biogeochemical processes in an aquifer system.</title>
        <authorList>
            <person name="Anantharaman K."/>
            <person name="Brown C.T."/>
            <person name="Hug L.A."/>
            <person name="Sharon I."/>
            <person name="Castelle C.J."/>
            <person name="Probst A.J."/>
            <person name="Thomas B.C."/>
            <person name="Singh A."/>
            <person name="Wilkins M.J."/>
            <person name="Karaoz U."/>
            <person name="Brodie E.L."/>
            <person name="Williams K.H."/>
            <person name="Hubbard S.S."/>
            <person name="Banfield J.F."/>
        </authorList>
    </citation>
    <scope>NUCLEOTIDE SEQUENCE [LARGE SCALE GENOMIC DNA]</scope>
</reference>
<dbReference type="EC" id="3.1.3.3" evidence="2"/>
<evidence type="ECO:0000256" key="8">
    <source>
        <dbReference type="ARBA" id="ARBA00048138"/>
    </source>
</evidence>
<feature type="binding site" evidence="11">
    <location>
        <position position="46"/>
    </location>
    <ligand>
        <name>substrate</name>
    </ligand>
</feature>
<proteinExistence type="predicted"/>
<evidence type="ECO:0000256" key="2">
    <source>
        <dbReference type="ARBA" id="ARBA00012640"/>
    </source>
</evidence>
<feature type="binding site" evidence="12">
    <location>
        <position position="9"/>
    </location>
    <ligand>
        <name>Mg(2+)</name>
        <dbReference type="ChEBI" id="CHEBI:18420"/>
    </ligand>
</feature>
<keyword evidence="3" id="KW-0028">Amino-acid biosynthesis</keyword>
<feature type="binding site" evidence="11">
    <location>
        <position position="133"/>
    </location>
    <ligand>
        <name>substrate</name>
    </ligand>
</feature>
<evidence type="ECO:0000256" key="1">
    <source>
        <dbReference type="ARBA" id="ARBA00005135"/>
    </source>
</evidence>
<evidence type="ECO:0000256" key="10">
    <source>
        <dbReference type="PIRSR" id="PIRSR611863-1"/>
    </source>
</evidence>
<keyword evidence="7" id="KW-0718">Serine biosynthesis</keyword>
<dbReference type="PANTHER" id="PTHR43344:SF2">
    <property type="entry name" value="PHOSPHOSERINE PHOSPHATASE"/>
    <property type="match status" value="1"/>
</dbReference>
<comment type="catalytic activity">
    <reaction evidence="9">
        <text>O-phospho-D-serine + H2O = D-serine + phosphate</text>
        <dbReference type="Rhea" id="RHEA:24873"/>
        <dbReference type="ChEBI" id="CHEBI:15377"/>
        <dbReference type="ChEBI" id="CHEBI:35247"/>
        <dbReference type="ChEBI" id="CHEBI:43474"/>
        <dbReference type="ChEBI" id="CHEBI:58680"/>
        <dbReference type="EC" id="3.1.3.3"/>
    </reaction>
</comment>
<name>A0A1F6GRL6_9PROT</name>
<dbReference type="Gene3D" id="3.90.1470.10">
    <property type="entry name" value="thrh gene product, domain 2"/>
    <property type="match status" value="1"/>
</dbReference>
<dbReference type="Proteomes" id="UP000177583">
    <property type="component" value="Unassembled WGS sequence"/>
</dbReference>
<comment type="caution">
    <text evidence="13">The sequence shown here is derived from an EMBL/GenBank/DDBJ whole genome shotgun (WGS) entry which is preliminary data.</text>
</comment>
<dbReference type="AlphaFoldDB" id="A0A1F6GRL6"/>
<dbReference type="SUPFAM" id="SSF56784">
    <property type="entry name" value="HAD-like"/>
    <property type="match status" value="1"/>
</dbReference>
<comment type="cofactor">
    <cofactor evidence="12">
        <name>Mg(2+)</name>
        <dbReference type="ChEBI" id="CHEBI:18420"/>
    </cofactor>
    <text evidence="12">Binds 1 Mg(2+) ion per subunit.</text>
</comment>
<keyword evidence="6" id="KW-0460">Magnesium</keyword>
<dbReference type="InterPro" id="IPR023214">
    <property type="entry name" value="HAD_sf"/>
</dbReference>
<evidence type="ECO:0000256" key="7">
    <source>
        <dbReference type="ARBA" id="ARBA00023299"/>
    </source>
</evidence>
<dbReference type="GO" id="GO:0036424">
    <property type="term" value="F:L-phosphoserine phosphatase activity"/>
    <property type="evidence" value="ECO:0007669"/>
    <property type="project" value="TreeGrafter"/>
</dbReference>
<dbReference type="PANTHER" id="PTHR43344">
    <property type="entry name" value="PHOSPHOSERINE PHOSPHATASE"/>
    <property type="match status" value="1"/>
</dbReference>
<organism evidence="13 14">
    <name type="scientific">Candidatus Lambdaproteobacteria bacterium RIFOXYD2_FULL_56_26</name>
    <dbReference type="NCBI Taxonomy" id="1817773"/>
    <lineage>
        <taxon>Bacteria</taxon>
        <taxon>Pseudomonadati</taxon>
        <taxon>Pseudomonadota</taxon>
        <taxon>Candidatus Lambdaproteobacteria</taxon>
    </lineage>
</organism>
<feature type="binding site" evidence="11">
    <location>
        <position position="15"/>
    </location>
    <ligand>
        <name>substrate</name>
    </ligand>
</feature>
<evidence type="ECO:0000256" key="5">
    <source>
        <dbReference type="ARBA" id="ARBA00022801"/>
    </source>
</evidence>
<evidence type="ECO:0000256" key="6">
    <source>
        <dbReference type="ARBA" id="ARBA00022842"/>
    </source>
</evidence>
<dbReference type="InterPro" id="IPR036412">
    <property type="entry name" value="HAD-like_sf"/>
</dbReference>
<evidence type="ECO:0000256" key="9">
    <source>
        <dbReference type="ARBA" id="ARBA00048523"/>
    </source>
</evidence>
<dbReference type="GO" id="GO:0005737">
    <property type="term" value="C:cytoplasm"/>
    <property type="evidence" value="ECO:0007669"/>
    <property type="project" value="TreeGrafter"/>
</dbReference>
<dbReference type="NCBIfam" id="NF010109">
    <property type="entry name" value="PRK13582.1"/>
    <property type="match status" value="1"/>
</dbReference>
<sequence length="203" mass="22958">MFVTCLDLEGVLVPEVWINVAKKTGIEELKLTTRDITDYDKLMGIRLGVIEKHGLTLKDIQGVIATLDPFEGALEFLDWLKERSQVVILSDTFIEFAKPLMTKLGMPTIFCHSLSLDGQGKIANYHLRIKDPKRKAVQAFKNLNFKTVAAGDSFNDLSMLEEAHQGIFFRPPAAIAAQYPQYPVVQDYNAFRQELLKVLPEPY</sequence>
<gene>
    <name evidence="13" type="ORF">A2557_03415</name>
</gene>
<dbReference type="GO" id="GO:0006564">
    <property type="term" value="P:L-serine biosynthetic process"/>
    <property type="evidence" value="ECO:0007669"/>
    <property type="project" value="UniProtKB-KW"/>
</dbReference>
<feature type="active site" description="Nucleophile" evidence="10">
    <location>
        <position position="7"/>
    </location>
</feature>
<feature type="binding site" evidence="12">
    <location>
        <position position="152"/>
    </location>
    <ligand>
        <name>Mg(2+)</name>
        <dbReference type="ChEBI" id="CHEBI:18420"/>
    </ligand>
</feature>
<feature type="active site" description="Proton donor" evidence="10">
    <location>
        <position position="9"/>
    </location>
</feature>
<dbReference type="EMBL" id="MFNF01000043">
    <property type="protein sequence ID" value="OGH00720.1"/>
    <property type="molecule type" value="Genomic_DNA"/>
</dbReference>
<keyword evidence="4" id="KW-0479">Metal-binding</keyword>
<feature type="binding site" evidence="11">
    <location>
        <position position="155"/>
    </location>
    <ligand>
        <name>substrate</name>
    </ligand>
</feature>
<comment type="catalytic activity">
    <reaction evidence="8">
        <text>O-phospho-L-serine + H2O = L-serine + phosphate</text>
        <dbReference type="Rhea" id="RHEA:21208"/>
        <dbReference type="ChEBI" id="CHEBI:15377"/>
        <dbReference type="ChEBI" id="CHEBI:33384"/>
        <dbReference type="ChEBI" id="CHEBI:43474"/>
        <dbReference type="ChEBI" id="CHEBI:57524"/>
        <dbReference type="EC" id="3.1.3.3"/>
    </reaction>
</comment>
<evidence type="ECO:0000256" key="12">
    <source>
        <dbReference type="PIRSR" id="PIRSR611863-3"/>
    </source>
</evidence>
<comment type="pathway">
    <text evidence="1">Amino-acid biosynthesis; L-serine biosynthesis; L-serine from 3-phospho-D-glycerate: step 3/3.</text>
</comment>
<feature type="binding site" evidence="11">
    <location>
        <begin position="90"/>
        <end position="91"/>
    </location>
    <ligand>
        <name>substrate</name>
    </ligand>
</feature>
<evidence type="ECO:0000256" key="3">
    <source>
        <dbReference type="ARBA" id="ARBA00022605"/>
    </source>
</evidence>
<dbReference type="NCBIfam" id="TIGR02137">
    <property type="entry name" value="HSK-PSP"/>
    <property type="match status" value="1"/>
</dbReference>
<evidence type="ECO:0000256" key="11">
    <source>
        <dbReference type="PIRSR" id="PIRSR611863-2"/>
    </source>
</evidence>
<dbReference type="InterPro" id="IPR050582">
    <property type="entry name" value="HAD-like_SerB"/>
</dbReference>
<evidence type="ECO:0000313" key="14">
    <source>
        <dbReference type="Proteomes" id="UP000177583"/>
    </source>
</evidence>
<keyword evidence="5" id="KW-0378">Hydrolase</keyword>
<protein>
    <recommendedName>
        <fullName evidence="2">phosphoserine phosphatase</fullName>
        <ecNumber evidence="2">3.1.3.3</ecNumber>
    </recommendedName>
</protein>
<dbReference type="Pfam" id="PF00702">
    <property type="entry name" value="Hydrolase"/>
    <property type="match status" value="1"/>
</dbReference>
<feature type="binding site" evidence="12">
    <location>
        <position position="7"/>
    </location>
    <ligand>
        <name>Mg(2+)</name>
        <dbReference type="ChEBI" id="CHEBI:18420"/>
    </ligand>
</feature>